<name>A0A6A0ANP0_HAELA</name>
<feature type="non-terminal residue" evidence="1">
    <location>
        <position position="81"/>
    </location>
</feature>
<protein>
    <submittedName>
        <fullName evidence="1">Uncharacterized protein</fullName>
    </submittedName>
</protein>
<sequence length="81" mass="8594">MMKEASLHGVALVGSRLQHAMGAPGTSGQWLRLLPISLLLNAGMLAAGIPTGLVRLQPVKDARSLGWAAAYVMMRSILEEL</sequence>
<gene>
    <name evidence="1" type="ORF">HaLaN_32716</name>
</gene>
<dbReference type="Proteomes" id="UP000485058">
    <property type="component" value="Unassembled WGS sequence"/>
</dbReference>
<keyword evidence="2" id="KW-1185">Reference proteome</keyword>
<dbReference type="EMBL" id="BLLF01008392">
    <property type="protein sequence ID" value="GFH33357.1"/>
    <property type="molecule type" value="Genomic_DNA"/>
</dbReference>
<dbReference type="AlphaFoldDB" id="A0A6A0ANP0"/>
<comment type="caution">
    <text evidence="1">The sequence shown here is derived from an EMBL/GenBank/DDBJ whole genome shotgun (WGS) entry which is preliminary data.</text>
</comment>
<proteinExistence type="predicted"/>
<evidence type="ECO:0000313" key="1">
    <source>
        <dbReference type="EMBL" id="GFH33357.1"/>
    </source>
</evidence>
<feature type="non-terminal residue" evidence="1">
    <location>
        <position position="1"/>
    </location>
</feature>
<reference evidence="1 2" key="1">
    <citation type="submission" date="2020-02" db="EMBL/GenBank/DDBJ databases">
        <title>Draft genome sequence of Haematococcus lacustris strain NIES-144.</title>
        <authorList>
            <person name="Morimoto D."/>
            <person name="Nakagawa S."/>
            <person name="Yoshida T."/>
            <person name="Sawayama S."/>
        </authorList>
    </citation>
    <scope>NUCLEOTIDE SEQUENCE [LARGE SCALE GENOMIC DNA]</scope>
    <source>
        <strain evidence="1 2">NIES-144</strain>
    </source>
</reference>
<accession>A0A6A0ANP0</accession>
<evidence type="ECO:0000313" key="2">
    <source>
        <dbReference type="Proteomes" id="UP000485058"/>
    </source>
</evidence>
<organism evidence="1 2">
    <name type="scientific">Haematococcus lacustris</name>
    <name type="common">Green alga</name>
    <name type="synonym">Haematococcus pluvialis</name>
    <dbReference type="NCBI Taxonomy" id="44745"/>
    <lineage>
        <taxon>Eukaryota</taxon>
        <taxon>Viridiplantae</taxon>
        <taxon>Chlorophyta</taxon>
        <taxon>core chlorophytes</taxon>
        <taxon>Chlorophyceae</taxon>
        <taxon>CS clade</taxon>
        <taxon>Chlamydomonadales</taxon>
        <taxon>Haematococcaceae</taxon>
        <taxon>Haematococcus</taxon>
    </lineage>
</organism>